<dbReference type="STRING" id="6669.E9H0Q5"/>
<dbReference type="InterPro" id="IPR027268">
    <property type="entry name" value="Peptidase_M4/M1_CTD_sf"/>
</dbReference>
<dbReference type="GO" id="GO:0008270">
    <property type="term" value="F:zinc ion binding"/>
    <property type="evidence" value="ECO:0007669"/>
    <property type="project" value="InterPro"/>
</dbReference>
<feature type="domain" description="Peptidase M1 membrane alanine aminopeptidase" evidence="1">
    <location>
        <begin position="47"/>
        <end position="133"/>
    </location>
</feature>
<dbReference type="OMA" id="SASKWFM"/>
<dbReference type="AlphaFoldDB" id="E9H0Q5"/>
<dbReference type="Proteomes" id="UP000000305">
    <property type="component" value="Unassembled WGS sequence"/>
</dbReference>
<dbReference type="PANTHER" id="PTHR11533">
    <property type="entry name" value="PROTEASE M1 ZINC METALLOPROTEASE"/>
    <property type="match status" value="1"/>
</dbReference>
<protein>
    <recommendedName>
        <fullName evidence="1">Peptidase M1 membrane alanine aminopeptidase domain-containing protein</fullName>
    </recommendedName>
</protein>
<dbReference type="eggNOG" id="KOG1046">
    <property type="taxonomic scope" value="Eukaryota"/>
</dbReference>
<dbReference type="HOGENOM" id="CLU_1679729_0_0_1"/>
<dbReference type="PANTHER" id="PTHR11533:SF294">
    <property type="entry name" value="THYROTROPIN-RELEASING HORMONE-DEGRADING ECTOENZYME"/>
    <property type="match status" value="1"/>
</dbReference>
<dbReference type="EMBL" id="GL732581">
    <property type="protein sequence ID" value="EFX74708.1"/>
    <property type="molecule type" value="Genomic_DNA"/>
</dbReference>
<dbReference type="SUPFAM" id="SSF55486">
    <property type="entry name" value="Metalloproteases ('zincins'), catalytic domain"/>
    <property type="match status" value="1"/>
</dbReference>
<name>E9H0Q5_DAPPU</name>
<dbReference type="Pfam" id="PF01433">
    <property type="entry name" value="Peptidase_M1"/>
    <property type="match status" value="1"/>
</dbReference>
<dbReference type="Gene3D" id="1.10.390.10">
    <property type="entry name" value="Neutral Protease Domain 2"/>
    <property type="match status" value="1"/>
</dbReference>
<dbReference type="OrthoDB" id="10031169at2759"/>
<reference evidence="2 3" key="1">
    <citation type="journal article" date="2011" name="Science">
        <title>The ecoresponsive genome of Daphnia pulex.</title>
        <authorList>
            <person name="Colbourne J.K."/>
            <person name="Pfrender M.E."/>
            <person name="Gilbert D."/>
            <person name="Thomas W.K."/>
            <person name="Tucker A."/>
            <person name="Oakley T.H."/>
            <person name="Tokishita S."/>
            <person name="Aerts A."/>
            <person name="Arnold G.J."/>
            <person name="Basu M.K."/>
            <person name="Bauer D.J."/>
            <person name="Caceres C.E."/>
            <person name="Carmel L."/>
            <person name="Casola C."/>
            <person name="Choi J.H."/>
            <person name="Detter J.C."/>
            <person name="Dong Q."/>
            <person name="Dusheyko S."/>
            <person name="Eads B.D."/>
            <person name="Frohlich T."/>
            <person name="Geiler-Samerotte K.A."/>
            <person name="Gerlach D."/>
            <person name="Hatcher P."/>
            <person name="Jogdeo S."/>
            <person name="Krijgsveld J."/>
            <person name="Kriventseva E.V."/>
            <person name="Kultz D."/>
            <person name="Laforsch C."/>
            <person name="Lindquist E."/>
            <person name="Lopez J."/>
            <person name="Manak J.R."/>
            <person name="Muller J."/>
            <person name="Pangilinan J."/>
            <person name="Patwardhan R.P."/>
            <person name="Pitluck S."/>
            <person name="Pritham E.J."/>
            <person name="Rechtsteiner A."/>
            <person name="Rho M."/>
            <person name="Rogozin I.B."/>
            <person name="Sakarya O."/>
            <person name="Salamov A."/>
            <person name="Schaack S."/>
            <person name="Shapiro H."/>
            <person name="Shiga Y."/>
            <person name="Skalitzky C."/>
            <person name="Smith Z."/>
            <person name="Souvorov A."/>
            <person name="Sung W."/>
            <person name="Tang Z."/>
            <person name="Tsuchiya D."/>
            <person name="Tu H."/>
            <person name="Vos H."/>
            <person name="Wang M."/>
            <person name="Wolf Y.I."/>
            <person name="Yamagata H."/>
            <person name="Yamada T."/>
            <person name="Ye Y."/>
            <person name="Shaw J.R."/>
            <person name="Andrews J."/>
            <person name="Crease T.J."/>
            <person name="Tang H."/>
            <person name="Lucas S.M."/>
            <person name="Robertson H.M."/>
            <person name="Bork P."/>
            <person name="Koonin E.V."/>
            <person name="Zdobnov E.M."/>
            <person name="Grigoriev I.V."/>
            <person name="Lynch M."/>
            <person name="Boore J.L."/>
        </authorList>
    </citation>
    <scope>NUCLEOTIDE SEQUENCE [LARGE SCALE GENOMIC DNA]</scope>
</reference>
<dbReference type="InterPro" id="IPR050344">
    <property type="entry name" value="Peptidase_M1_aminopeptidases"/>
</dbReference>
<evidence type="ECO:0000313" key="3">
    <source>
        <dbReference type="Proteomes" id="UP000000305"/>
    </source>
</evidence>
<evidence type="ECO:0000313" key="2">
    <source>
        <dbReference type="EMBL" id="EFX74708.1"/>
    </source>
</evidence>
<accession>E9H0Q5</accession>
<sequence length="157" mass="17881">MPQVVEVRSPRGELLSNLDAVVVKYQQQIQSDLVFCRVTCYITQLISASFKSEIHEIFDRISYGKGATIIQMLAAFLGEKTFRQGLTNYLKSRQYGNAVQDELWDALTKPRTKQAKVDKVPLPTDVKQIMDTWTLKMGFPVVTVTREYEKNSVSSAR</sequence>
<dbReference type="InParanoid" id="E9H0Q5"/>
<dbReference type="FunFam" id="1.10.390.10:FF:000044">
    <property type="entry name" value="Aminopeptidase"/>
    <property type="match status" value="1"/>
</dbReference>
<dbReference type="KEGG" id="dpx:DAPPUDRAFT_324110"/>
<organism evidence="2 3">
    <name type="scientific">Daphnia pulex</name>
    <name type="common">Water flea</name>
    <dbReference type="NCBI Taxonomy" id="6669"/>
    <lineage>
        <taxon>Eukaryota</taxon>
        <taxon>Metazoa</taxon>
        <taxon>Ecdysozoa</taxon>
        <taxon>Arthropoda</taxon>
        <taxon>Crustacea</taxon>
        <taxon>Branchiopoda</taxon>
        <taxon>Diplostraca</taxon>
        <taxon>Cladocera</taxon>
        <taxon>Anomopoda</taxon>
        <taxon>Daphniidae</taxon>
        <taxon>Daphnia</taxon>
    </lineage>
</organism>
<proteinExistence type="predicted"/>
<evidence type="ECO:0000259" key="1">
    <source>
        <dbReference type="Pfam" id="PF01433"/>
    </source>
</evidence>
<keyword evidence="3" id="KW-1185">Reference proteome</keyword>
<gene>
    <name evidence="2" type="ORF">DAPPUDRAFT_324110</name>
</gene>
<dbReference type="InterPro" id="IPR014782">
    <property type="entry name" value="Peptidase_M1_dom"/>
</dbReference>
<dbReference type="GO" id="GO:0008237">
    <property type="term" value="F:metallopeptidase activity"/>
    <property type="evidence" value="ECO:0007669"/>
    <property type="project" value="InterPro"/>
</dbReference>